<dbReference type="InterPro" id="IPR036396">
    <property type="entry name" value="Cyt_P450_sf"/>
</dbReference>
<reference evidence="4" key="1">
    <citation type="journal article" date="2019" name="Int. J. Syst. Evol. Microbiol.">
        <title>The Global Catalogue of Microorganisms (GCM) 10K type strain sequencing project: providing services to taxonomists for standard genome sequencing and annotation.</title>
        <authorList>
            <consortium name="The Broad Institute Genomics Platform"/>
            <consortium name="The Broad Institute Genome Sequencing Center for Infectious Disease"/>
            <person name="Wu L."/>
            <person name="Ma J."/>
        </authorList>
    </citation>
    <scope>NUCLEOTIDE SEQUENCE [LARGE SCALE GENOMIC DNA]</scope>
    <source>
        <strain evidence="4">JCM 3296</strain>
    </source>
</reference>
<proteinExistence type="inferred from homology"/>
<keyword evidence="2" id="KW-0479">Metal-binding</keyword>
<accession>A0ABQ2VC76</accession>
<dbReference type="EMBL" id="BMRE01000061">
    <property type="protein sequence ID" value="GGU76806.1"/>
    <property type="molecule type" value="Genomic_DNA"/>
</dbReference>
<evidence type="ECO:0000256" key="1">
    <source>
        <dbReference type="ARBA" id="ARBA00010617"/>
    </source>
</evidence>
<keyword evidence="2" id="KW-0560">Oxidoreductase</keyword>
<evidence type="ECO:0000313" key="4">
    <source>
        <dbReference type="Proteomes" id="UP000649573"/>
    </source>
</evidence>
<dbReference type="PANTHER" id="PTHR46696:SF6">
    <property type="entry name" value="P450, PUTATIVE (EUROFUNG)-RELATED"/>
    <property type="match status" value="1"/>
</dbReference>
<keyword evidence="2" id="KW-0349">Heme</keyword>
<dbReference type="InterPro" id="IPR017972">
    <property type="entry name" value="Cyt_P450_CS"/>
</dbReference>
<sequence length="410" mass="45485">MTTAEKQERIPEKLGKLPIAEFTSCPHEAFARLREASPAIPVDSTGYRYWVITRYEDVRRVLADPSVEIDLVKHGEIITSSCVVRNDALRPRIPRAASRSPFYQDGELHNLVRAASRNFFTAERVEGLVDKARDAAQGLLDKFSAGQPIDFMADYANPIAGKTLCAIAGIPDNERNMLATVAGESMMTPVISRVERSARLLVEWANELIEIKRGEPGDDVFTSLLRLHDEGKMTREELTSTYIVFLVGGMEVAIAIGNGAFSFLTHHDQLAKALAHPDLFTSGVDEIVRYESNFRFVAPHITTQPLHLDGVTVPAGELVLLCLGAANRDPSQFDDPDTFDITRVTTGHLGFGHGRHRCLGVQLGKAETAAALRLFFERFPRTTLVDPPDQAQWQPGKFQRRLESLPVIPF</sequence>
<comment type="caution">
    <text evidence="3">The sequence shown here is derived from an EMBL/GenBank/DDBJ whole genome shotgun (WGS) entry which is preliminary data.</text>
</comment>
<dbReference type="RefSeq" id="WP_189258997.1">
    <property type="nucleotide sequence ID" value="NZ_BMRE01000061.1"/>
</dbReference>
<organism evidence="3 4">
    <name type="scientific">Lentzea flava</name>
    <dbReference type="NCBI Taxonomy" id="103732"/>
    <lineage>
        <taxon>Bacteria</taxon>
        <taxon>Bacillati</taxon>
        <taxon>Actinomycetota</taxon>
        <taxon>Actinomycetes</taxon>
        <taxon>Pseudonocardiales</taxon>
        <taxon>Pseudonocardiaceae</taxon>
        <taxon>Lentzea</taxon>
    </lineage>
</organism>
<dbReference type="PROSITE" id="PS00086">
    <property type="entry name" value="CYTOCHROME_P450"/>
    <property type="match status" value="1"/>
</dbReference>
<evidence type="ECO:0000256" key="2">
    <source>
        <dbReference type="RuleBase" id="RU000461"/>
    </source>
</evidence>
<dbReference type="SUPFAM" id="SSF48264">
    <property type="entry name" value="Cytochrome P450"/>
    <property type="match status" value="1"/>
</dbReference>
<keyword evidence="2" id="KW-0408">Iron</keyword>
<dbReference type="Gene3D" id="1.10.630.10">
    <property type="entry name" value="Cytochrome P450"/>
    <property type="match status" value="1"/>
</dbReference>
<dbReference type="InterPro" id="IPR001128">
    <property type="entry name" value="Cyt_P450"/>
</dbReference>
<keyword evidence="4" id="KW-1185">Reference proteome</keyword>
<evidence type="ECO:0000313" key="3">
    <source>
        <dbReference type="EMBL" id="GGU76806.1"/>
    </source>
</evidence>
<protein>
    <submittedName>
        <fullName evidence="3">Cytochrome P450</fullName>
    </submittedName>
</protein>
<dbReference type="PRINTS" id="PR00359">
    <property type="entry name" value="BP450"/>
</dbReference>
<dbReference type="InterPro" id="IPR002397">
    <property type="entry name" value="Cyt_P450_B"/>
</dbReference>
<dbReference type="Proteomes" id="UP000649573">
    <property type="component" value="Unassembled WGS sequence"/>
</dbReference>
<gene>
    <name evidence="3" type="ORF">GCM10010178_80050</name>
</gene>
<name>A0ABQ2VC76_9PSEU</name>
<comment type="similarity">
    <text evidence="1 2">Belongs to the cytochrome P450 family.</text>
</comment>
<dbReference type="Pfam" id="PF00067">
    <property type="entry name" value="p450"/>
    <property type="match status" value="1"/>
</dbReference>
<keyword evidence="2" id="KW-0503">Monooxygenase</keyword>
<dbReference type="PANTHER" id="PTHR46696">
    <property type="entry name" value="P450, PUTATIVE (EUROFUNG)-RELATED"/>
    <property type="match status" value="1"/>
</dbReference>